<feature type="non-terminal residue" evidence="2">
    <location>
        <position position="42"/>
    </location>
</feature>
<dbReference type="AlphaFoldDB" id="A0A6J4IR28"/>
<proteinExistence type="predicted"/>
<name>A0A6J4IR28_9ACTN</name>
<feature type="region of interest" description="Disordered" evidence="1">
    <location>
        <begin position="16"/>
        <end position="42"/>
    </location>
</feature>
<dbReference type="EMBL" id="CADCSY010000118">
    <property type="protein sequence ID" value="CAA9257233.1"/>
    <property type="molecule type" value="Genomic_DNA"/>
</dbReference>
<evidence type="ECO:0000313" key="2">
    <source>
        <dbReference type="EMBL" id="CAA9257233.1"/>
    </source>
</evidence>
<organism evidence="2">
    <name type="scientific">uncultured Acidimicrobiales bacterium</name>
    <dbReference type="NCBI Taxonomy" id="310071"/>
    <lineage>
        <taxon>Bacteria</taxon>
        <taxon>Bacillati</taxon>
        <taxon>Actinomycetota</taxon>
        <taxon>Acidimicrobiia</taxon>
        <taxon>Acidimicrobiales</taxon>
        <taxon>environmental samples</taxon>
    </lineage>
</organism>
<accession>A0A6J4IR28</accession>
<gene>
    <name evidence="2" type="ORF">AVDCRST_MAG20-2486</name>
</gene>
<feature type="non-terminal residue" evidence="2">
    <location>
        <position position="1"/>
    </location>
</feature>
<evidence type="ECO:0000256" key="1">
    <source>
        <dbReference type="SAM" id="MobiDB-lite"/>
    </source>
</evidence>
<sequence length="42" mass="4314">TPGPCSNRATGPCGCGCGGSERSRPSFWLSSTASRRGPRRGC</sequence>
<reference evidence="2" key="1">
    <citation type="submission" date="2020-02" db="EMBL/GenBank/DDBJ databases">
        <authorList>
            <person name="Meier V. D."/>
        </authorList>
    </citation>
    <scope>NUCLEOTIDE SEQUENCE</scope>
    <source>
        <strain evidence="2">AVDCRST_MAG20</strain>
    </source>
</reference>
<protein>
    <submittedName>
        <fullName evidence="2">Uncharacterized protein</fullName>
    </submittedName>
</protein>